<accession>A0A410WUK4</accession>
<dbReference type="Gene3D" id="3.30.70.1560">
    <property type="entry name" value="Alpha-L RNA-binding motif"/>
    <property type="match status" value="1"/>
</dbReference>
<dbReference type="InterPro" id="IPR042092">
    <property type="entry name" value="PsdUridine_s_RsuA/RluB/E/F_cat"/>
</dbReference>
<dbReference type="InterPro" id="IPR050343">
    <property type="entry name" value="RsuA_PseudoU_synthase"/>
</dbReference>
<dbReference type="GO" id="GO:0000455">
    <property type="term" value="P:enzyme-directed rRNA pseudouridine synthesis"/>
    <property type="evidence" value="ECO:0007669"/>
    <property type="project" value="UniProtKB-ARBA"/>
</dbReference>
<dbReference type="EMBL" id="JAMDMJ010000004">
    <property type="protein sequence ID" value="MCY9595152.1"/>
    <property type="molecule type" value="Genomic_DNA"/>
</dbReference>
<evidence type="ECO:0000313" key="8">
    <source>
        <dbReference type="EMBL" id="QAV18014.1"/>
    </source>
</evidence>
<dbReference type="Proteomes" id="UP000288943">
    <property type="component" value="Chromosome"/>
</dbReference>
<name>A0A410WUK4_9BACL</name>
<dbReference type="Pfam" id="PF00849">
    <property type="entry name" value="PseudoU_synth_2"/>
    <property type="match status" value="1"/>
</dbReference>
<evidence type="ECO:0000259" key="6">
    <source>
        <dbReference type="SMART" id="SM00363"/>
    </source>
</evidence>
<dbReference type="GO" id="GO:0003723">
    <property type="term" value="F:RNA binding"/>
    <property type="evidence" value="ECO:0007669"/>
    <property type="project" value="UniProtKB-KW"/>
</dbReference>
<proteinExistence type="inferred from homology"/>
<evidence type="ECO:0000256" key="4">
    <source>
        <dbReference type="PROSITE-ProRule" id="PRU00182"/>
    </source>
</evidence>
<keyword evidence="2 4" id="KW-0694">RNA-binding</keyword>
<dbReference type="SUPFAM" id="SSF55120">
    <property type="entry name" value="Pseudouridine synthase"/>
    <property type="match status" value="1"/>
</dbReference>
<dbReference type="InterPro" id="IPR018496">
    <property type="entry name" value="PsdUridine_synth_RsuA/RluB_CS"/>
</dbReference>
<keyword evidence="10" id="KW-1185">Reference proteome</keyword>
<evidence type="ECO:0000256" key="2">
    <source>
        <dbReference type="ARBA" id="ARBA00022884"/>
    </source>
</evidence>
<dbReference type="FunFam" id="3.30.70.1560:FF:000001">
    <property type="entry name" value="Pseudouridine synthase"/>
    <property type="match status" value="1"/>
</dbReference>
<evidence type="ECO:0000313" key="10">
    <source>
        <dbReference type="Proteomes" id="UP001527202"/>
    </source>
</evidence>
<dbReference type="SUPFAM" id="SSF55174">
    <property type="entry name" value="Alpha-L RNA-binding motif"/>
    <property type="match status" value="1"/>
</dbReference>
<dbReference type="RefSeq" id="WP_042230837.1">
    <property type="nucleotide sequence ID" value="NZ_CP026520.1"/>
</dbReference>
<evidence type="ECO:0000256" key="3">
    <source>
        <dbReference type="ARBA" id="ARBA00023235"/>
    </source>
</evidence>
<reference evidence="7 10" key="2">
    <citation type="submission" date="2022-05" db="EMBL/GenBank/DDBJ databases">
        <title>Genome Sequencing of Bee-Associated Microbes.</title>
        <authorList>
            <person name="Dunlap C."/>
        </authorList>
    </citation>
    <scope>NUCLEOTIDE SEQUENCE [LARGE SCALE GENOMIC DNA]</scope>
    <source>
        <strain evidence="7 10">NRRL B-23120</strain>
    </source>
</reference>
<dbReference type="Pfam" id="PF01479">
    <property type="entry name" value="S4"/>
    <property type="match status" value="1"/>
</dbReference>
<dbReference type="Gene3D" id="3.10.290.10">
    <property type="entry name" value="RNA-binding S4 domain"/>
    <property type="match status" value="1"/>
</dbReference>
<dbReference type="InterPro" id="IPR000748">
    <property type="entry name" value="PsdUridine_synth_RsuA/RluB/E/F"/>
</dbReference>
<dbReference type="OrthoDB" id="9807213at2"/>
<dbReference type="InterPro" id="IPR006145">
    <property type="entry name" value="PsdUridine_synth_RsuA/RluA"/>
</dbReference>
<dbReference type="CDD" id="cd00165">
    <property type="entry name" value="S4"/>
    <property type="match status" value="1"/>
</dbReference>
<sequence>MLAHLGYGSRSDLKKAVKNGLIEVNGIRVKDSGMQVDPEQDEITVSGEKIVYREFVYLLLNKPQGVVSATEDNRDRTVVDLLSEAYAPFDVFPVGRLDKDTEGLLLLTNDGKLAHNLLSPRKHVSKTYYAKVEGAVGENDKQAFEAGVELDDGYVTMPAQLRVLTCDIIVDPPRSEIELTIQEGKFHQVKRMFQAVGKRVVYLKRISMGPLQLDPALGLGEYRELTREELELLQGKPSHDSGPGVDDDLHK</sequence>
<dbReference type="AlphaFoldDB" id="A0A410WUK4"/>
<dbReference type="InterPro" id="IPR020094">
    <property type="entry name" value="TruA/RsuA/RluB/E/F_N"/>
</dbReference>
<comment type="similarity">
    <text evidence="1 5">Belongs to the pseudouridine synthase RsuA family.</text>
</comment>
<dbReference type="Proteomes" id="UP001527202">
    <property type="component" value="Unassembled WGS sequence"/>
</dbReference>
<dbReference type="InterPro" id="IPR020103">
    <property type="entry name" value="PsdUridine_synth_cat_dom_sf"/>
</dbReference>
<dbReference type="GO" id="GO:0005829">
    <property type="term" value="C:cytosol"/>
    <property type="evidence" value="ECO:0007669"/>
    <property type="project" value="UniProtKB-ARBA"/>
</dbReference>
<evidence type="ECO:0000313" key="9">
    <source>
        <dbReference type="Proteomes" id="UP000288943"/>
    </source>
</evidence>
<evidence type="ECO:0000256" key="1">
    <source>
        <dbReference type="ARBA" id="ARBA00008348"/>
    </source>
</evidence>
<dbReference type="PROSITE" id="PS50889">
    <property type="entry name" value="S4"/>
    <property type="match status" value="1"/>
</dbReference>
<dbReference type="EMBL" id="CP026520">
    <property type="protein sequence ID" value="QAV18014.1"/>
    <property type="molecule type" value="Genomic_DNA"/>
</dbReference>
<organism evidence="8 9">
    <name type="scientific">Paenibacillus chitinolyticus</name>
    <dbReference type="NCBI Taxonomy" id="79263"/>
    <lineage>
        <taxon>Bacteria</taxon>
        <taxon>Bacillati</taxon>
        <taxon>Bacillota</taxon>
        <taxon>Bacilli</taxon>
        <taxon>Bacillales</taxon>
        <taxon>Paenibacillaceae</taxon>
        <taxon>Paenibacillus</taxon>
    </lineage>
</organism>
<protein>
    <recommendedName>
        <fullName evidence="5">Pseudouridine synthase</fullName>
        <ecNumber evidence="5">5.4.99.-</ecNumber>
    </recommendedName>
</protein>
<reference evidence="8 9" key="1">
    <citation type="submission" date="2018-01" db="EMBL/GenBank/DDBJ databases">
        <title>The whole genome sequencing and assembly of Paenibacillus chitinolyticus KCCM 41400 strain.</title>
        <authorList>
            <person name="Kim J.-Y."/>
            <person name="Park M.-K."/>
            <person name="Lee Y.-J."/>
            <person name="Yi H."/>
            <person name="Bahn Y.-S."/>
            <person name="Kim J.F."/>
            <person name="Lee D.-W."/>
        </authorList>
    </citation>
    <scope>NUCLEOTIDE SEQUENCE [LARGE SCALE GENOMIC DNA]</scope>
    <source>
        <strain evidence="8 9">KCCM 41400</strain>
    </source>
</reference>
<dbReference type="KEGG" id="pchi:PC41400_10175"/>
<dbReference type="InterPro" id="IPR002942">
    <property type="entry name" value="S4_RNA-bd"/>
</dbReference>
<dbReference type="PANTHER" id="PTHR47683:SF4">
    <property type="entry name" value="PSEUDOURIDINE SYNTHASE"/>
    <property type="match status" value="1"/>
</dbReference>
<dbReference type="PANTHER" id="PTHR47683">
    <property type="entry name" value="PSEUDOURIDINE SYNTHASE FAMILY PROTEIN-RELATED"/>
    <property type="match status" value="1"/>
</dbReference>
<dbReference type="NCBIfam" id="TIGR00093">
    <property type="entry name" value="pseudouridine synthase"/>
    <property type="match status" value="1"/>
</dbReference>
<dbReference type="GO" id="GO:0120159">
    <property type="term" value="F:rRNA pseudouridine synthase activity"/>
    <property type="evidence" value="ECO:0007669"/>
    <property type="project" value="UniProtKB-ARBA"/>
</dbReference>
<dbReference type="PROSITE" id="PS01149">
    <property type="entry name" value="PSI_RSU"/>
    <property type="match status" value="1"/>
</dbReference>
<dbReference type="InterPro" id="IPR036986">
    <property type="entry name" value="S4_RNA-bd_sf"/>
</dbReference>
<gene>
    <name evidence="7" type="ORF">M5X16_05090</name>
    <name evidence="8" type="ORF">PC41400_10175</name>
</gene>
<dbReference type="GeneID" id="95375174"/>
<dbReference type="EC" id="5.4.99.-" evidence="5"/>
<evidence type="ECO:0000256" key="5">
    <source>
        <dbReference type="RuleBase" id="RU003887"/>
    </source>
</evidence>
<dbReference type="Gene3D" id="3.30.70.580">
    <property type="entry name" value="Pseudouridine synthase I, catalytic domain, N-terminal subdomain"/>
    <property type="match status" value="1"/>
</dbReference>
<keyword evidence="3 5" id="KW-0413">Isomerase</keyword>
<dbReference type="CDD" id="cd02553">
    <property type="entry name" value="PseudoU_synth_RsuA"/>
    <property type="match status" value="1"/>
</dbReference>
<feature type="domain" description="RNA-binding S4" evidence="6">
    <location>
        <begin position="1"/>
        <end position="59"/>
    </location>
</feature>
<dbReference type="SMART" id="SM00363">
    <property type="entry name" value="S4"/>
    <property type="match status" value="1"/>
</dbReference>
<evidence type="ECO:0000313" key="7">
    <source>
        <dbReference type="EMBL" id="MCY9595152.1"/>
    </source>
</evidence>